<accession>A0A0F9BBG2</accession>
<name>A0A0F9BBG2_9ZZZZ</name>
<feature type="compositionally biased region" description="Low complexity" evidence="1">
    <location>
        <begin position="344"/>
        <end position="365"/>
    </location>
</feature>
<evidence type="ECO:0000256" key="1">
    <source>
        <dbReference type="SAM" id="MobiDB-lite"/>
    </source>
</evidence>
<feature type="region of interest" description="Disordered" evidence="1">
    <location>
        <begin position="343"/>
        <end position="365"/>
    </location>
</feature>
<comment type="caution">
    <text evidence="2">The sequence shown here is derived from an EMBL/GenBank/DDBJ whole genome shotgun (WGS) entry which is preliminary data.</text>
</comment>
<proteinExistence type="predicted"/>
<sequence>MRRTQEHASRALGVTGLLLMVCGILGQTAGFVSAGGPAPQPATANVLIPVKVGYAFVPSWRLGAPAFVLQMFSKPSREGPVVYVGKTVPRGLLVLRSLQKADGKLNHGQCAVRSKEVDITSLLQVIGAQYHKVGDNHVQWVPADKLPKLKVRYEPLLPKEISFPGKQNCVLLYEIGQGRENEWREGYWAVSLRFDVSSLNMRLKPQGSGGVVDPAKKEGLSVIYTVRFLAKTVRTEVDKHNLLYHTYLNRKASGNQGLRKRAIEPLSELIRAYPSEANLLYARAKLLAEYAGYARAIKDLDRIEVLVEKGTPRSTFVPPTGERGMSKKQVISILRGLKRVWSRKATTQPATQPAAKPPGKGHAPK</sequence>
<protein>
    <submittedName>
        <fullName evidence="2">Uncharacterized protein</fullName>
    </submittedName>
</protein>
<reference evidence="2" key="1">
    <citation type="journal article" date="2015" name="Nature">
        <title>Complex archaea that bridge the gap between prokaryotes and eukaryotes.</title>
        <authorList>
            <person name="Spang A."/>
            <person name="Saw J.H."/>
            <person name="Jorgensen S.L."/>
            <person name="Zaremba-Niedzwiedzka K."/>
            <person name="Martijn J."/>
            <person name="Lind A.E."/>
            <person name="van Eijk R."/>
            <person name="Schleper C."/>
            <person name="Guy L."/>
            <person name="Ettema T.J."/>
        </authorList>
    </citation>
    <scope>NUCLEOTIDE SEQUENCE</scope>
</reference>
<evidence type="ECO:0000313" key="2">
    <source>
        <dbReference type="EMBL" id="KKL19234.1"/>
    </source>
</evidence>
<organism evidence="2">
    <name type="scientific">marine sediment metagenome</name>
    <dbReference type="NCBI Taxonomy" id="412755"/>
    <lineage>
        <taxon>unclassified sequences</taxon>
        <taxon>metagenomes</taxon>
        <taxon>ecological metagenomes</taxon>
    </lineage>
</organism>
<gene>
    <name evidence="2" type="ORF">LCGC14_2467530</name>
</gene>
<dbReference type="AlphaFoldDB" id="A0A0F9BBG2"/>
<dbReference type="EMBL" id="LAZR01038562">
    <property type="protein sequence ID" value="KKL19234.1"/>
    <property type="molecule type" value="Genomic_DNA"/>
</dbReference>